<protein>
    <submittedName>
        <fullName evidence="2">DNA polymerase III polC-type</fullName>
        <ecNumber evidence="2">2.7.7.7</ecNumber>
    </submittedName>
</protein>
<dbReference type="GeneID" id="78571623"/>
<dbReference type="RefSeq" id="WP_115083935.1">
    <property type="nucleotide sequence ID" value="NZ_UGTP01000002.1"/>
</dbReference>
<organism evidence="2 3">
    <name type="scientific">Prevotella pallens</name>
    <dbReference type="NCBI Taxonomy" id="60133"/>
    <lineage>
        <taxon>Bacteria</taxon>
        <taxon>Pseudomonadati</taxon>
        <taxon>Bacteroidota</taxon>
        <taxon>Bacteroidia</taxon>
        <taxon>Bacteroidales</taxon>
        <taxon>Prevotellaceae</taxon>
        <taxon>Prevotella</taxon>
    </lineage>
</organism>
<dbReference type="Pfam" id="PF00929">
    <property type="entry name" value="RNase_T"/>
    <property type="match status" value="1"/>
</dbReference>
<reference evidence="2 3" key="1">
    <citation type="submission" date="2018-06" db="EMBL/GenBank/DDBJ databases">
        <authorList>
            <consortium name="Pathogen Informatics"/>
            <person name="Doyle S."/>
        </authorList>
    </citation>
    <scope>NUCLEOTIDE SEQUENCE [LARGE SCALE GENOMIC DNA]</scope>
    <source>
        <strain evidence="2 3">NCTC13043</strain>
    </source>
</reference>
<dbReference type="Proteomes" id="UP000254235">
    <property type="component" value="Unassembled WGS sequence"/>
</dbReference>
<keyword evidence="2" id="KW-0548">Nucleotidyltransferase</keyword>
<dbReference type="PANTHER" id="PTHR30231:SF41">
    <property type="entry name" value="DNA POLYMERASE III SUBUNIT EPSILON"/>
    <property type="match status" value="1"/>
</dbReference>
<dbReference type="PANTHER" id="PTHR30231">
    <property type="entry name" value="DNA POLYMERASE III SUBUNIT EPSILON"/>
    <property type="match status" value="1"/>
</dbReference>
<dbReference type="SUPFAM" id="SSF53098">
    <property type="entry name" value="Ribonuclease H-like"/>
    <property type="match status" value="1"/>
</dbReference>
<dbReference type="InterPro" id="IPR036397">
    <property type="entry name" value="RNaseH_sf"/>
</dbReference>
<dbReference type="InterPro" id="IPR013520">
    <property type="entry name" value="Ribonucl_H"/>
</dbReference>
<dbReference type="GO" id="GO:0003676">
    <property type="term" value="F:nucleic acid binding"/>
    <property type="evidence" value="ECO:0007669"/>
    <property type="project" value="InterPro"/>
</dbReference>
<evidence type="ECO:0000259" key="1">
    <source>
        <dbReference type="SMART" id="SM00479"/>
    </source>
</evidence>
<evidence type="ECO:0000313" key="3">
    <source>
        <dbReference type="Proteomes" id="UP000254235"/>
    </source>
</evidence>
<dbReference type="GO" id="GO:0003887">
    <property type="term" value="F:DNA-directed DNA polymerase activity"/>
    <property type="evidence" value="ECO:0007669"/>
    <property type="project" value="UniProtKB-EC"/>
</dbReference>
<dbReference type="EMBL" id="UGTP01000002">
    <property type="protein sequence ID" value="SUC37490.1"/>
    <property type="molecule type" value="Genomic_DNA"/>
</dbReference>
<dbReference type="Gene3D" id="3.30.420.10">
    <property type="entry name" value="Ribonuclease H-like superfamily/Ribonuclease H"/>
    <property type="match status" value="1"/>
</dbReference>
<gene>
    <name evidence="2" type="primary">polC_2</name>
    <name evidence="2" type="ORF">NCTC13043_01979</name>
</gene>
<proteinExistence type="predicted"/>
<dbReference type="AlphaFoldDB" id="A0A379G8X5"/>
<accession>A0A379G8X5</accession>
<feature type="domain" description="Exonuclease" evidence="1">
    <location>
        <begin position="2"/>
        <end position="191"/>
    </location>
</feature>
<dbReference type="GO" id="GO:0045004">
    <property type="term" value="P:DNA replication proofreading"/>
    <property type="evidence" value="ECO:0007669"/>
    <property type="project" value="TreeGrafter"/>
</dbReference>
<dbReference type="SMART" id="SM00479">
    <property type="entry name" value="EXOIII"/>
    <property type="match status" value="1"/>
</dbReference>
<dbReference type="OrthoDB" id="9803925at2"/>
<keyword evidence="2" id="KW-0808">Transferase</keyword>
<evidence type="ECO:0000313" key="2">
    <source>
        <dbReference type="EMBL" id="SUC37490.1"/>
    </source>
</evidence>
<dbReference type="CDD" id="cd06127">
    <property type="entry name" value="DEDDh"/>
    <property type="match status" value="1"/>
</dbReference>
<name>A0A379G8X5_9BACT</name>
<sequence length="196" mass="22993">MKQLFYDLETTGTMYWRNGIHQFSGMVVIDGEIKETFNYKVRPNPKADITEEALQVAGVSKEEILQYPPMQEVYSEFVQMLGKYVDKYDKTDKFFLCGYNNASFDNQFLRAWFVQNGDNYFGSWFWSSAIDVMVLATQALMEVRSRMLNFKLCTVAQAFGIKIEEEKLHDAMYDIYLTYEVYKRITNNALKEPITE</sequence>
<dbReference type="EC" id="2.7.7.7" evidence="2"/>
<dbReference type="GO" id="GO:0008408">
    <property type="term" value="F:3'-5' exonuclease activity"/>
    <property type="evidence" value="ECO:0007669"/>
    <property type="project" value="TreeGrafter"/>
</dbReference>
<dbReference type="GO" id="GO:0005829">
    <property type="term" value="C:cytosol"/>
    <property type="evidence" value="ECO:0007669"/>
    <property type="project" value="TreeGrafter"/>
</dbReference>
<dbReference type="InterPro" id="IPR012337">
    <property type="entry name" value="RNaseH-like_sf"/>
</dbReference>